<name>A0ABM5KXU7_DIAVI</name>
<dbReference type="SUPFAM" id="SSF53098">
    <property type="entry name" value="Ribonuclease H-like"/>
    <property type="match status" value="1"/>
</dbReference>
<feature type="domain" description="HAT C-terminal dimerisation" evidence="1">
    <location>
        <begin position="332"/>
        <end position="370"/>
    </location>
</feature>
<evidence type="ECO:0000313" key="2">
    <source>
        <dbReference type="EnsemblMetazoa" id="XP_050515014.1"/>
    </source>
</evidence>
<reference evidence="2" key="1">
    <citation type="submission" date="2025-05" db="UniProtKB">
        <authorList>
            <consortium name="EnsemblMetazoa"/>
        </authorList>
    </citation>
    <scope>IDENTIFICATION</scope>
</reference>
<dbReference type="RefSeq" id="XP_050515014.1">
    <property type="nucleotide sequence ID" value="XM_050659057.1"/>
</dbReference>
<dbReference type="PANTHER" id="PTHR46880:SF8">
    <property type="entry name" value="E3 SUMO-PROTEIN LIGASE KIAA1586"/>
    <property type="match status" value="1"/>
</dbReference>
<proteinExistence type="predicted"/>
<evidence type="ECO:0000313" key="3">
    <source>
        <dbReference type="Proteomes" id="UP001652700"/>
    </source>
</evidence>
<dbReference type="EnsemblMetazoa" id="XM_050659057.1">
    <property type="protein sequence ID" value="XP_050515014.1"/>
    <property type="gene ID" value="LOC126890204"/>
</dbReference>
<dbReference type="InterPro" id="IPR012337">
    <property type="entry name" value="RNaseH-like_sf"/>
</dbReference>
<organism evidence="2 3">
    <name type="scientific">Diabrotica virgifera virgifera</name>
    <name type="common">western corn rootworm</name>
    <dbReference type="NCBI Taxonomy" id="50390"/>
    <lineage>
        <taxon>Eukaryota</taxon>
        <taxon>Metazoa</taxon>
        <taxon>Ecdysozoa</taxon>
        <taxon>Arthropoda</taxon>
        <taxon>Hexapoda</taxon>
        <taxon>Insecta</taxon>
        <taxon>Pterygota</taxon>
        <taxon>Neoptera</taxon>
        <taxon>Endopterygota</taxon>
        <taxon>Coleoptera</taxon>
        <taxon>Polyphaga</taxon>
        <taxon>Cucujiformia</taxon>
        <taxon>Chrysomeloidea</taxon>
        <taxon>Chrysomelidae</taxon>
        <taxon>Galerucinae</taxon>
        <taxon>Diabroticina</taxon>
        <taxon>Diabroticites</taxon>
        <taxon>Diabrotica</taxon>
    </lineage>
</organism>
<accession>A0ABM5KXU7</accession>
<dbReference type="PANTHER" id="PTHR46880">
    <property type="entry name" value="RAS-ASSOCIATING DOMAIN-CONTAINING PROTEIN"/>
    <property type="match status" value="1"/>
</dbReference>
<evidence type="ECO:0000259" key="1">
    <source>
        <dbReference type="Pfam" id="PF05699"/>
    </source>
</evidence>
<protein>
    <recommendedName>
        <fullName evidence="1">HAT C-terminal dimerisation domain-containing protein</fullName>
    </recommendedName>
</protein>
<sequence>MLGKKSGVAERLLEMYPDIIVWHCMNHRLELALSDAVDEVGAVNHFQIFMDKIYSTYSKSSKSPKNQRELFECASKLEQQLQKIGKVLGTRWVASSYRAVSAVWYGYSAIYNHFEKAKTDKNRSSTERSMYCGLSRQLSSLQFLLNLAIMYDILAELSMLSEALQNRETTVVYADKLIRRSIRFFETLKGMPGPKSLEAYIAEKDGNFNNVPITNNPKIATINHKQVITSVINNLTRRMFTTKSSHESTSSASSNCKQQYDSLLSDLKVLETDQYPTDKSVRYGEEQIQNLCKRFKLNKTKITNCFRDYIEANSPSRIPKDLIPLSNCTKLIPCSSSECERGFSLMNQIMTDLRTRLLTRHVSSLMFIKQHGPSINEWNVGPYVNTWLRRHRTADDTRTRTAKPSPEEENPFVQFLFNRLNERSAKKVIEMNSSKISIGIWLDKCGFIGGSPDGLCEDDYHQHQVPLQVEGVQQIFG</sequence>
<dbReference type="GeneID" id="126890204"/>
<dbReference type="InterPro" id="IPR008906">
    <property type="entry name" value="HATC_C_dom"/>
</dbReference>
<dbReference type="Pfam" id="PF05699">
    <property type="entry name" value="Dimer_Tnp_hAT"/>
    <property type="match status" value="1"/>
</dbReference>
<dbReference type="Proteomes" id="UP001652700">
    <property type="component" value="Unplaced"/>
</dbReference>
<keyword evidence="3" id="KW-1185">Reference proteome</keyword>